<dbReference type="AlphaFoldDB" id="A0A1R1PLF4"/>
<reference evidence="3" key="1">
    <citation type="submission" date="2017-01" db="EMBL/GenBank/DDBJ databases">
        <authorList>
            <person name="Wang Y."/>
            <person name="White M."/>
            <person name="Kvist S."/>
            <person name="Moncalvo J.-M."/>
        </authorList>
    </citation>
    <scope>NUCLEOTIDE SEQUENCE [LARGE SCALE GENOMIC DNA]</scope>
    <source>
        <strain evidence="3">COL-18-3</strain>
    </source>
</reference>
<dbReference type="SUPFAM" id="SSF53098">
    <property type="entry name" value="Ribonuclease H-like"/>
    <property type="match status" value="1"/>
</dbReference>
<comment type="caution">
    <text evidence="2">The sequence shown here is derived from an EMBL/GenBank/DDBJ whole genome shotgun (WGS) entry which is preliminary data.</text>
</comment>
<dbReference type="InterPro" id="IPR036397">
    <property type="entry name" value="RNaseH_sf"/>
</dbReference>
<dbReference type="OrthoDB" id="5592268at2759"/>
<proteinExistence type="predicted"/>
<dbReference type="Proteomes" id="UP000188320">
    <property type="component" value="Unassembled WGS sequence"/>
</dbReference>
<protein>
    <submittedName>
        <fullName evidence="2">Retrovirus-related Pol polyprotein from transposon</fullName>
    </submittedName>
</protein>
<dbReference type="InterPro" id="IPR041588">
    <property type="entry name" value="Integrase_H2C2"/>
</dbReference>
<keyword evidence="3" id="KW-1185">Reference proteome</keyword>
<organism evidence="2 3">
    <name type="scientific">Zancudomyces culisetae</name>
    <name type="common">Gut fungus</name>
    <name type="synonym">Smittium culisetae</name>
    <dbReference type="NCBI Taxonomy" id="1213189"/>
    <lineage>
        <taxon>Eukaryota</taxon>
        <taxon>Fungi</taxon>
        <taxon>Fungi incertae sedis</taxon>
        <taxon>Zoopagomycota</taxon>
        <taxon>Kickxellomycotina</taxon>
        <taxon>Harpellomycetes</taxon>
        <taxon>Harpellales</taxon>
        <taxon>Legeriomycetaceae</taxon>
        <taxon>Zancudomyces</taxon>
    </lineage>
</organism>
<dbReference type="Pfam" id="PF00665">
    <property type="entry name" value="rve"/>
    <property type="match status" value="1"/>
</dbReference>
<evidence type="ECO:0000259" key="1">
    <source>
        <dbReference type="PROSITE" id="PS50994"/>
    </source>
</evidence>
<dbReference type="PROSITE" id="PS50994">
    <property type="entry name" value="INTEGRASE"/>
    <property type="match status" value="1"/>
</dbReference>
<feature type="domain" description="Integrase catalytic" evidence="1">
    <location>
        <begin position="124"/>
        <end position="284"/>
    </location>
</feature>
<gene>
    <name evidence="2" type="ORF">AX774_g4736</name>
</gene>
<dbReference type="InterPro" id="IPR001584">
    <property type="entry name" value="Integrase_cat-core"/>
</dbReference>
<name>A0A1R1PLF4_ZANCU</name>
<dbReference type="Gene3D" id="3.30.420.10">
    <property type="entry name" value="Ribonuclease H-like superfamily/Ribonuclease H"/>
    <property type="match status" value="1"/>
</dbReference>
<dbReference type="InterPro" id="IPR050951">
    <property type="entry name" value="Retrovirus_Pol_polyprotein"/>
</dbReference>
<dbReference type="FunFam" id="3.30.420.10:FF:000032">
    <property type="entry name" value="Retrovirus-related Pol polyprotein from transposon 297-like Protein"/>
    <property type="match status" value="1"/>
</dbReference>
<dbReference type="PANTHER" id="PTHR37984">
    <property type="entry name" value="PROTEIN CBG26694"/>
    <property type="match status" value="1"/>
</dbReference>
<evidence type="ECO:0000313" key="2">
    <source>
        <dbReference type="EMBL" id="OMH81800.1"/>
    </source>
</evidence>
<sequence length="426" mass="49777">MEINKHNALKQYLNDRTYPNLADEEAKRKIRLHATRYILKDGVLFAHSKKFGLREVLSEENAYLKIKDLHNHDHTGISNTWEKVKLMFTGPNTFEIVKKVVNFCEVCQRFKGGPKRRNEMVPITASEPFEILGIDAIGPISPVSRDGNRYIITAMDYYTKWPISKAVENIQTETIVHFLVYDVIMNHGVPRKLISDRGSGFISEIADEFYKFVGIEHHPTTSYRPQSNGQVERFNQTLKNVLSKLCWKDKENWDRYLWRAMLIARTMKHRILGVSPSKMLYGSNIRTPVTWTSEVTNENETEAFKERLKFVEVNLPVLRDLASQKIIKNKEYEVQRYNKKVTVFKFKLLDKVLKKVEMPTSKFSAIWEGPYTIVRVLDKGTYIIRDEDNNLDQVNGDRLKKYKESENMCYGFKLYETFVSTGQCFI</sequence>
<dbReference type="PANTHER" id="PTHR37984:SF5">
    <property type="entry name" value="PROTEIN NYNRIN-LIKE"/>
    <property type="match status" value="1"/>
</dbReference>
<dbReference type="GO" id="GO:0003676">
    <property type="term" value="F:nucleic acid binding"/>
    <property type="evidence" value="ECO:0007669"/>
    <property type="project" value="InterPro"/>
</dbReference>
<accession>A0A1R1PLF4</accession>
<dbReference type="EMBL" id="LSSK01000816">
    <property type="protein sequence ID" value="OMH81800.1"/>
    <property type="molecule type" value="Genomic_DNA"/>
</dbReference>
<dbReference type="Gene3D" id="1.10.340.70">
    <property type="match status" value="1"/>
</dbReference>
<dbReference type="Pfam" id="PF17921">
    <property type="entry name" value="Integrase_H2C2"/>
    <property type="match status" value="1"/>
</dbReference>
<evidence type="ECO:0000313" key="3">
    <source>
        <dbReference type="Proteomes" id="UP000188320"/>
    </source>
</evidence>
<dbReference type="GO" id="GO:0015074">
    <property type="term" value="P:DNA integration"/>
    <property type="evidence" value="ECO:0007669"/>
    <property type="project" value="InterPro"/>
</dbReference>
<dbReference type="InterPro" id="IPR012337">
    <property type="entry name" value="RNaseH-like_sf"/>
</dbReference>
<dbReference type="GO" id="GO:0005634">
    <property type="term" value="C:nucleus"/>
    <property type="evidence" value="ECO:0007669"/>
    <property type="project" value="UniProtKB-ARBA"/>
</dbReference>